<evidence type="ECO:0008006" key="5">
    <source>
        <dbReference type="Google" id="ProtNLM"/>
    </source>
</evidence>
<dbReference type="OrthoDB" id="258392at2759"/>
<evidence type="ECO:0000313" key="4">
    <source>
        <dbReference type="Proteomes" id="UP000612746"/>
    </source>
</evidence>
<sequence length="443" mass="48549">MATTPSQVVAVFVLTRHGDRTANYGNPWNFTEAADELTPLGKTMLYNQGQFIHSVYFDAASTSMIKNISSIYTMSQVTTLASDNEVILGSATAFLQGVYPPTMNSTDPSMTSTLANGTAYYPPLGGYQYIPINTMPDSSDIILDGWVDCTAMKNGFASFQKSQAWQDKETETQSFFTNLAPLLGGRPSNLANVYSIYDYLNYQYTYNSSLAQSLGVDNYLYLKSLANWYEYNTYGGNYDSINTIAGATFASQLYKDINTTITSSTKSPKFTYYADGFQTFLSFFDLYNLTDSNPEFQSITEFGSTLVFEVSTQAAKSVQFSDYTVRMLYKNGTDQGAALVPYGLFGLNSGGMPLDQFMDNIGARSVNNLTAWCSQCGNNFSRGCQNLVTTSCPSDRVSPVGAGFIGAVVGLVAASIGALLFIMSRRRGARNLESSRVLKMNRI</sequence>
<dbReference type="InterPro" id="IPR029033">
    <property type="entry name" value="His_PPase_superfam"/>
</dbReference>
<dbReference type="GO" id="GO:0016791">
    <property type="term" value="F:phosphatase activity"/>
    <property type="evidence" value="ECO:0007669"/>
    <property type="project" value="TreeGrafter"/>
</dbReference>
<keyword evidence="2" id="KW-1133">Transmembrane helix</keyword>
<dbReference type="SUPFAM" id="SSF53254">
    <property type="entry name" value="Phosphoglycerate mutase-like"/>
    <property type="match status" value="1"/>
</dbReference>
<dbReference type="EMBL" id="JAEPRA010000012">
    <property type="protein sequence ID" value="KAG2177433.1"/>
    <property type="molecule type" value="Genomic_DNA"/>
</dbReference>
<dbReference type="Pfam" id="PF00328">
    <property type="entry name" value="His_Phos_2"/>
    <property type="match status" value="1"/>
</dbReference>
<evidence type="ECO:0000256" key="1">
    <source>
        <dbReference type="ARBA" id="ARBA00005375"/>
    </source>
</evidence>
<dbReference type="PANTHER" id="PTHR11567:SF142">
    <property type="entry name" value="PHOSPHOGLYCERATE MUTASE-LIKE PROTEIN"/>
    <property type="match status" value="1"/>
</dbReference>
<comment type="caution">
    <text evidence="3">The sequence shown here is derived from an EMBL/GenBank/DDBJ whole genome shotgun (WGS) entry which is preliminary data.</text>
</comment>
<dbReference type="InterPro" id="IPR000560">
    <property type="entry name" value="His_Pase_clade-2"/>
</dbReference>
<evidence type="ECO:0000256" key="2">
    <source>
        <dbReference type="SAM" id="Phobius"/>
    </source>
</evidence>
<dbReference type="AlphaFoldDB" id="A0A8H7PP93"/>
<accession>A0A8H7PP93</accession>
<reference evidence="3" key="1">
    <citation type="submission" date="2020-12" db="EMBL/GenBank/DDBJ databases">
        <title>Metabolic potential, ecology and presence of endohyphal bacteria is reflected in genomic diversity of Mucoromycotina.</title>
        <authorList>
            <person name="Muszewska A."/>
            <person name="Okrasinska A."/>
            <person name="Steczkiewicz K."/>
            <person name="Drgas O."/>
            <person name="Orlowska M."/>
            <person name="Perlinska-Lenart U."/>
            <person name="Aleksandrzak-Piekarczyk T."/>
            <person name="Szatraj K."/>
            <person name="Zielenkiewicz U."/>
            <person name="Pilsyk S."/>
            <person name="Malc E."/>
            <person name="Mieczkowski P."/>
            <person name="Kruszewska J.S."/>
            <person name="Biernat P."/>
            <person name="Pawlowska J."/>
        </authorList>
    </citation>
    <scope>NUCLEOTIDE SEQUENCE</scope>
    <source>
        <strain evidence="3">WA0000051536</strain>
    </source>
</reference>
<keyword evidence="2" id="KW-0812">Transmembrane</keyword>
<dbReference type="PANTHER" id="PTHR11567">
    <property type="entry name" value="ACID PHOSPHATASE-RELATED"/>
    <property type="match status" value="1"/>
</dbReference>
<keyword evidence="2" id="KW-0472">Membrane</keyword>
<keyword evidence="4" id="KW-1185">Reference proteome</keyword>
<comment type="similarity">
    <text evidence="1">Belongs to the histidine acid phosphatase family.</text>
</comment>
<gene>
    <name evidence="3" type="ORF">INT44_007944</name>
</gene>
<protein>
    <recommendedName>
        <fullName evidence="5">Acid phosphatase</fullName>
    </recommendedName>
</protein>
<evidence type="ECO:0000313" key="3">
    <source>
        <dbReference type="EMBL" id="KAG2177433.1"/>
    </source>
</evidence>
<name>A0A8H7PP93_9FUNG</name>
<organism evidence="3 4">
    <name type="scientific">Umbelopsis vinacea</name>
    <dbReference type="NCBI Taxonomy" id="44442"/>
    <lineage>
        <taxon>Eukaryota</taxon>
        <taxon>Fungi</taxon>
        <taxon>Fungi incertae sedis</taxon>
        <taxon>Mucoromycota</taxon>
        <taxon>Mucoromycotina</taxon>
        <taxon>Umbelopsidomycetes</taxon>
        <taxon>Umbelopsidales</taxon>
        <taxon>Umbelopsidaceae</taxon>
        <taxon>Umbelopsis</taxon>
    </lineage>
</organism>
<proteinExistence type="inferred from homology"/>
<feature type="transmembrane region" description="Helical" evidence="2">
    <location>
        <begin position="400"/>
        <end position="422"/>
    </location>
</feature>
<dbReference type="Proteomes" id="UP000612746">
    <property type="component" value="Unassembled WGS sequence"/>
</dbReference>
<dbReference type="InterPro" id="IPR050645">
    <property type="entry name" value="Histidine_acid_phosphatase"/>
</dbReference>
<dbReference type="Gene3D" id="3.40.50.1240">
    <property type="entry name" value="Phosphoglycerate mutase-like"/>
    <property type="match status" value="1"/>
</dbReference>